<gene>
    <name evidence="2" type="ORF">EMWEY_00018370</name>
</gene>
<keyword evidence="3" id="KW-1185">Reference proteome</keyword>
<dbReference type="RefSeq" id="XP_013333067.1">
    <property type="nucleotide sequence ID" value="XM_013477613.1"/>
</dbReference>
<evidence type="ECO:0000313" key="2">
    <source>
        <dbReference type="EMBL" id="CDJ56416.1"/>
    </source>
</evidence>
<organism evidence="2 3">
    <name type="scientific">Eimeria maxima</name>
    <name type="common">Coccidian parasite</name>
    <dbReference type="NCBI Taxonomy" id="5804"/>
    <lineage>
        <taxon>Eukaryota</taxon>
        <taxon>Sar</taxon>
        <taxon>Alveolata</taxon>
        <taxon>Apicomplexa</taxon>
        <taxon>Conoidasida</taxon>
        <taxon>Coccidia</taxon>
        <taxon>Eucoccidiorida</taxon>
        <taxon>Eimeriorina</taxon>
        <taxon>Eimeriidae</taxon>
        <taxon>Eimeria</taxon>
    </lineage>
</organism>
<sequence length="768" mass="84459">MGRHATQQQPLLQPQQQQQSQHPCQPQPQQPSHLQRQQQQHIPQQHERRCYQHKQEEQHQRDVVQKEAAALSQRAASLPPSIRQAPPCVSVQSIPNHIQQQQNQQLHHQQPQQFLHQQINGSSYQAAEFLKGDLMGAPSLSGTASGPLRYAEMFRGPSPSYSNPPVYPSFPLSNVAPPTLQQQWQQQQQQQWHQQQQQWLQQQWQPAMQLQQEIRPAYGAPAFAEPVKPICAMLRPTQLLPMRLLGDLRLYVPHREPFLGEGGSVHMYLLGKQVKHSVATDEAEECTRDVLALIEARHVPADSTMPLLIHDGHVVCGGPEVCLRYLAKKLGQYGSDHLKDALQDRLLMDLNTWFNVQQAAIQSILSPDTMARDAVSDYLKSRRHFYLEAEKLLSFFNSKNACAQPGLETSLRASTVSLDASIRGPMDTRMQPFFLGEEDSLADYFLFSLIDDDQRIAECLISSSSEGTSNSDKTQQHQQQQRADSEASEVEMHYFNETPHLHSLYVALLNLPLIQEALLSSDSHDGAPGPTAGTAAAAAQEDISPDDSGQSKDRMAPCVATEASTAASVSDSPLQHLQRQQLVQLQQQQLKQLQHQGLTGSLVQCGEGPQSYFLPHLGGSYCLPRTPAAAAALHTTLPRGISRGIQGAPYAYASGAGYVQHMMLPQAGAAPPAGASFTGTCGATPSYWQPLTPGGPLQRQQSLQTAECSIYTGLNPGTSHAQQQLLMQQLQHAGRKGPSMHDMQHPQNPPPGSSPQGAVGGDIGGATK</sequence>
<accession>U6LXD6</accession>
<dbReference type="AlphaFoldDB" id="U6LXD6"/>
<feature type="compositionally biased region" description="Basic and acidic residues" evidence="1">
    <location>
        <begin position="44"/>
        <end position="65"/>
    </location>
</feature>
<feature type="compositionally biased region" description="Low complexity" evidence="1">
    <location>
        <begin position="7"/>
        <end position="24"/>
    </location>
</feature>
<dbReference type="OMA" id="MPLLIHD"/>
<evidence type="ECO:0000313" key="3">
    <source>
        <dbReference type="Proteomes" id="UP000030763"/>
    </source>
</evidence>
<name>U6LXD6_EIMMA</name>
<proteinExistence type="predicted"/>
<feature type="region of interest" description="Disordered" evidence="1">
    <location>
        <begin position="522"/>
        <end position="556"/>
    </location>
</feature>
<reference evidence="2" key="2">
    <citation type="submission" date="2013-10" db="EMBL/GenBank/DDBJ databases">
        <authorList>
            <person name="Aslett M."/>
        </authorList>
    </citation>
    <scope>NUCLEOTIDE SEQUENCE [LARGE SCALE GENOMIC DNA]</scope>
    <source>
        <strain evidence="2">Weybridge</strain>
    </source>
</reference>
<feature type="compositionally biased region" description="Polar residues" evidence="1">
    <location>
        <begin position="463"/>
        <end position="482"/>
    </location>
</feature>
<dbReference type="OrthoDB" id="414243at2759"/>
<dbReference type="EMBL" id="HG718932">
    <property type="protein sequence ID" value="CDJ56416.1"/>
    <property type="molecule type" value="Genomic_DNA"/>
</dbReference>
<feature type="region of interest" description="Disordered" evidence="1">
    <location>
        <begin position="463"/>
        <end position="488"/>
    </location>
</feature>
<feature type="compositionally biased region" description="Gly residues" evidence="1">
    <location>
        <begin position="758"/>
        <end position="768"/>
    </location>
</feature>
<feature type="compositionally biased region" description="Low complexity" evidence="1">
    <location>
        <begin position="30"/>
        <end position="43"/>
    </location>
</feature>
<protein>
    <submittedName>
        <fullName evidence="2">Uncharacterized protein</fullName>
    </submittedName>
</protein>
<dbReference type="Gene3D" id="3.40.30.10">
    <property type="entry name" value="Glutaredoxin"/>
    <property type="match status" value="1"/>
</dbReference>
<feature type="compositionally biased region" description="Low complexity" evidence="1">
    <location>
        <begin position="526"/>
        <end position="539"/>
    </location>
</feature>
<reference evidence="2" key="1">
    <citation type="submission" date="2013-10" db="EMBL/GenBank/DDBJ databases">
        <title>Genomic analysis of the causative agents of coccidiosis in chickens.</title>
        <authorList>
            <person name="Reid A.J."/>
            <person name="Blake D."/>
            <person name="Billington K."/>
            <person name="Browne H."/>
            <person name="Dunn M."/>
            <person name="Hung S."/>
            <person name="Kawahara F."/>
            <person name="Miranda-Saavedra D."/>
            <person name="Mourier T."/>
            <person name="Nagra H."/>
            <person name="Otto T.D."/>
            <person name="Rawlings N."/>
            <person name="Sanchez A."/>
            <person name="Sanders M."/>
            <person name="Subramaniam C."/>
            <person name="Tay Y."/>
            <person name="Dear P."/>
            <person name="Doerig C."/>
            <person name="Gruber A."/>
            <person name="Parkinson J."/>
            <person name="Shirley M."/>
            <person name="Wan K.L."/>
            <person name="Berriman M."/>
            <person name="Tomley F."/>
            <person name="Pain A."/>
        </authorList>
    </citation>
    <scope>NUCLEOTIDE SEQUENCE [LARGE SCALE GENOMIC DNA]</scope>
    <source>
        <strain evidence="2">Weybridge</strain>
    </source>
</reference>
<dbReference type="GeneID" id="25335823"/>
<feature type="region of interest" description="Disordered" evidence="1">
    <location>
        <begin position="730"/>
        <end position="768"/>
    </location>
</feature>
<dbReference type="Gene3D" id="1.20.1050.10">
    <property type="match status" value="1"/>
</dbReference>
<dbReference type="VEuPathDB" id="ToxoDB:EMWEY_00018370"/>
<feature type="region of interest" description="Disordered" evidence="1">
    <location>
        <begin position="1"/>
        <end position="88"/>
    </location>
</feature>
<evidence type="ECO:0000256" key="1">
    <source>
        <dbReference type="SAM" id="MobiDB-lite"/>
    </source>
</evidence>
<dbReference type="Proteomes" id="UP000030763">
    <property type="component" value="Unassembled WGS sequence"/>
</dbReference>